<gene>
    <name evidence="1" type="ORF">DB30_05989</name>
</gene>
<dbReference type="SUPFAM" id="SSF88697">
    <property type="entry name" value="PUA domain-like"/>
    <property type="match status" value="1"/>
</dbReference>
<evidence type="ECO:0008006" key="3">
    <source>
        <dbReference type="Google" id="ProtNLM"/>
    </source>
</evidence>
<name>A0A0C2DCB1_9BACT</name>
<dbReference type="EMBL" id="JMCC02000006">
    <property type="protein sequence ID" value="KIG19085.1"/>
    <property type="molecule type" value="Genomic_DNA"/>
</dbReference>
<accession>A0A0C2DCB1</accession>
<sequence length="290" mass="31189">MSRYEQAKAELEVALVGAPKPTKPVQLRLVAEPVRYAAITVMQPYAWLLAHAGEWPEHVPGKTIENRSRRTNYRGPVLIHVSRRWERVELRLEELRRLGLVGGACPEPTLEEMRSQLGLVIAVAELSHCRQIGDRDPHPWGIAGSWGWEVADAALVEPFGLSGNTGLWYAPPNISVRRLAAWLELGGLPAGAGLRVDPATGRVSTRVATLVEAARVVLQSGISSFAHVVELGGERLAAGELLARAAEEHGEVDTAARLRSCASARRVVGAGRAGGVDRGSHEVACGGERG</sequence>
<protein>
    <recommendedName>
        <fullName evidence="3">ASCH domain protein</fullName>
    </recommendedName>
</protein>
<dbReference type="InterPro" id="IPR015947">
    <property type="entry name" value="PUA-like_sf"/>
</dbReference>
<dbReference type="AlphaFoldDB" id="A0A0C2DCB1"/>
<proteinExistence type="predicted"/>
<organism evidence="1 2">
    <name type="scientific">Enhygromyxa salina</name>
    <dbReference type="NCBI Taxonomy" id="215803"/>
    <lineage>
        <taxon>Bacteria</taxon>
        <taxon>Pseudomonadati</taxon>
        <taxon>Myxococcota</taxon>
        <taxon>Polyangia</taxon>
        <taxon>Nannocystales</taxon>
        <taxon>Nannocystaceae</taxon>
        <taxon>Enhygromyxa</taxon>
    </lineage>
</organism>
<evidence type="ECO:0000313" key="1">
    <source>
        <dbReference type="EMBL" id="KIG19085.1"/>
    </source>
</evidence>
<dbReference type="RefSeq" id="WP_052546475.1">
    <property type="nucleotide sequence ID" value="NZ_JMCC02000006.1"/>
</dbReference>
<evidence type="ECO:0000313" key="2">
    <source>
        <dbReference type="Proteomes" id="UP000031599"/>
    </source>
</evidence>
<comment type="caution">
    <text evidence="1">The sequence shown here is derived from an EMBL/GenBank/DDBJ whole genome shotgun (WGS) entry which is preliminary data.</text>
</comment>
<dbReference type="Gene3D" id="2.30.130.30">
    <property type="entry name" value="Hypothetical protein"/>
    <property type="match status" value="1"/>
</dbReference>
<dbReference type="Proteomes" id="UP000031599">
    <property type="component" value="Unassembled WGS sequence"/>
</dbReference>
<reference evidence="1 2" key="1">
    <citation type="submission" date="2014-12" db="EMBL/GenBank/DDBJ databases">
        <title>Genome assembly of Enhygromyxa salina DSM 15201.</title>
        <authorList>
            <person name="Sharma G."/>
            <person name="Subramanian S."/>
        </authorList>
    </citation>
    <scope>NUCLEOTIDE SEQUENCE [LARGE SCALE GENOMIC DNA]</scope>
    <source>
        <strain evidence="1 2">DSM 15201</strain>
    </source>
</reference>